<dbReference type="EMBL" id="WIGN01000006">
    <property type="protein sequence ID" value="KAF6820237.1"/>
    <property type="molecule type" value="Genomic_DNA"/>
</dbReference>
<dbReference type="Proteomes" id="UP000652219">
    <property type="component" value="Unassembled WGS sequence"/>
</dbReference>
<proteinExistence type="predicted"/>
<reference evidence="1 2" key="1">
    <citation type="journal article" date="2020" name="Phytopathology">
        <title>Genome Sequence Resources of Colletotrichum truncatum, C. plurivorum, C. musicola, and C. sojae: Four Species Pathogenic to Soybean (Glycine max).</title>
        <authorList>
            <person name="Rogerio F."/>
            <person name="Boufleur T.R."/>
            <person name="Ciampi-Guillardi M."/>
            <person name="Sukno S.A."/>
            <person name="Thon M.R."/>
            <person name="Massola Junior N.S."/>
            <person name="Baroncelli R."/>
        </authorList>
    </citation>
    <scope>NUCLEOTIDE SEQUENCE [LARGE SCALE GENOMIC DNA]</scope>
    <source>
        <strain evidence="1 2">LFN0009</strain>
    </source>
</reference>
<accession>A0A8H6JW63</accession>
<keyword evidence="2" id="KW-1185">Reference proteome</keyword>
<name>A0A8H6JW63_9PEZI</name>
<evidence type="ECO:0000313" key="2">
    <source>
        <dbReference type="Proteomes" id="UP000652219"/>
    </source>
</evidence>
<sequence>MVSRGNGLKRSLLCSPPLFKWPDTEIWLVEARFEEADAGFATFFKKKVSAPNSSTRTPAGGGGLLTAAIRSTAHQPYARSDVSAFHWLLDVTTPVSRGTKRQRCLAQLLSGRPGVYRGVGVIEGGRARSLAAAGVGRELRWGLRSSRKRRCRLLGPLAGAGGRDIFSCSDGSNAAAQLSPTRSAIPVAILKRLRGSPMRGRDRQDETA</sequence>
<dbReference type="AlphaFoldDB" id="A0A8H6JW63"/>
<protein>
    <submittedName>
        <fullName evidence="1">Uncharacterized protein</fullName>
    </submittedName>
</protein>
<gene>
    <name evidence="1" type="ORF">CSOJ01_00940</name>
</gene>
<organism evidence="1 2">
    <name type="scientific">Colletotrichum sojae</name>
    <dbReference type="NCBI Taxonomy" id="2175907"/>
    <lineage>
        <taxon>Eukaryota</taxon>
        <taxon>Fungi</taxon>
        <taxon>Dikarya</taxon>
        <taxon>Ascomycota</taxon>
        <taxon>Pezizomycotina</taxon>
        <taxon>Sordariomycetes</taxon>
        <taxon>Hypocreomycetidae</taxon>
        <taxon>Glomerellales</taxon>
        <taxon>Glomerellaceae</taxon>
        <taxon>Colletotrichum</taxon>
        <taxon>Colletotrichum orchidearum species complex</taxon>
    </lineage>
</organism>
<comment type="caution">
    <text evidence="1">The sequence shown here is derived from an EMBL/GenBank/DDBJ whole genome shotgun (WGS) entry which is preliminary data.</text>
</comment>
<evidence type="ECO:0000313" key="1">
    <source>
        <dbReference type="EMBL" id="KAF6820237.1"/>
    </source>
</evidence>